<feature type="transmembrane region" description="Helical" evidence="6">
    <location>
        <begin position="113"/>
        <end position="138"/>
    </location>
</feature>
<organism evidence="7 8">
    <name type="scientific">Pseudoduganella dura</name>
    <dbReference type="NCBI Taxonomy" id="321982"/>
    <lineage>
        <taxon>Bacteria</taxon>
        <taxon>Pseudomonadati</taxon>
        <taxon>Pseudomonadota</taxon>
        <taxon>Betaproteobacteria</taxon>
        <taxon>Burkholderiales</taxon>
        <taxon>Oxalobacteraceae</taxon>
        <taxon>Telluria group</taxon>
        <taxon>Pseudoduganella</taxon>
    </lineage>
</organism>
<reference evidence="7 8" key="1">
    <citation type="submission" date="2019-11" db="EMBL/GenBank/DDBJ databases">
        <title>Draft Genome Sequences of Six Type Strains of the Genus Massilia.</title>
        <authorList>
            <person name="Miess H."/>
            <person name="Frediansyah A."/>
            <person name="Goeker M."/>
            <person name="Gross H."/>
        </authorList>
    </citation>
    <scope>NUCLEOTIDE SEQUENCE [LARGE SCALE GENOMIC DNA]</scope>
    <source>
        <strain evidence="7 8">DSM 17513</strain>
    </source>
</reference>
<comment type="subcellular location">
    <subcellularLocation>
        <location evidence="1">Cell membrane</location>
        <topology evidence="1">Multi-pass membrane protein</topology>
    </subcellularLocation>
</comment>
<dbReference type="GO" id="GO:0015171">
    <property type="term" value="F:amino acid transmembrane transporter activity"/>
    <property type="evidence" value="ECO:0007669"/>
    <property type="project" value="TreeGrafter"/>
</dbReference>
<evidence type="ECO:0000256" key="4">
    <source>
        <dbReference type="ARBA" id="ARBA00022989"/>
    </source>
</evidence>
<evidence type="ECO:0000313" key="8">
    <source>
        <dbReference type="Proteomes" id="UP000431684"/>
    </source>
</evidence>
<dbReference type="Proteomes" id="UP000431684">
    <property type="component" value="Unassembled WGS sequence"/>
</dbReference>
<dbReference type="PANTHER" id="PTHR30086:SF20">
    <property type="entry name" value="ARGININE EXPORTER PROTEIN ARGO-RELATED"/>
    <property type="match status" value="1"/>
</dbReference>
<keyword evidence="3 6" id="KW-0812">Transmembrane</keyword>
<accession>A0A6I3XIV8</accession>
<evidence type="ECO:0000256" key="2">
    <source>
        <dbReference type="ARBA" id="ARBA00022475"/>
    </source>
</evidence>
<gene>
    <name evidence="7" type="ORF">GJV26_18640</name>
</gene>
<name>A0A6I3XIV8_9BURK</name>
<dbReference type="OrthoDB" id="5638726at2"/>
<evidence type="ECO:0000256" key="3">
    <source>
        <dbReference type="ARBA" id="ARBA00022692"/>
    </source>
</evidence>
<protein>
    <submittedName>
        <fullName evidence="7">Amino acid transporter</fullName>
    </submittedName>
</protein>
<feature type="transmembrane region" description="Helical" evidence="6">
    <location>
        <begin position="6"/>
        <end position="27"/>
    </location>
</feature>
<dbReference type="PANTHER" id="PTHR30086">
    <property type="entry name" value="ARGININE EXPORTER PROTEIN ARGO"/>
    <property type="match status" value="1"/>
</dbReference>
<evidence type="ECO:0000256" key="5">
    <source>
        <dbReference type="ARBA" id="ARBA00023136"/>
    </source>
</evidence>
<dbReference type="Pfam" id="PF01810">
    <property type="entry name" value="LysE"/>
    <property type="match status" value="1"/>
</dbReference>
<evidence type="ECO:0000313" key="7">
    <source>
        <dbReference type="EMBL" id="MUI14460.1"/>
    </source>
</evidence>
<evidence type="ECO:0000256" key="6">
    <source>
        <dbReference type="SAM" id="Phobius"/>
    </source>
</evidence>
<evidence type="ECO:0000256" key="1">
    <source>
        <dbReference type="ARBA" id="ARBA00004651"/>
    </source>
</evidence>
<sequence>MLSGAFFKGMAMGGGLIVAIGAQNAFLLRQALQRRYVAMCIVTCICCDVLLIALGAGSVGRAIASSPMLLEVVRIGGALFLVEYGRRAAVSAWRGQSRLVQGDERSLPRRGPVFRAAMALSLLNPHAWLDTVVLLGAIGAQQSGDGRISFTAGAMAASVLWFTSLGLGARGLTRLFARPAAWRMLDALIAMVMWTIAVSLFV</sequence>
<dbReference type="EMBL" id="WNWM01000002">
    <property type="protein sequence ID" value="MUI14460.1"/>
    <property type="molecule type" value="Genomic_DNA"/>
</dbReference>
<comment type="caution">
    <text evidence="7">The sequence shown here is derived from an EMBL/GenBank/DDBJ whole genome shotgun (WGS) entry which is preliminary data.</text>
</comment>
<dbReference type="AlphaFoldDB" id="A0A6I3XIV8"/>
<keyword evidence="8" id="KW-1185">Reference proteome</keyword>
<keyword evidence="2" id="KW-1003">Cell membrane</keyword>
<dbReference type="InterPro" id="IPR001123">
    <property type="entry name" value="LeuE-type"/>
</dbReference>
<dbReference type="GO" id="GO:0005886">
    <property type="term" value="C:plasma membrane"/>
    <property type="evidence" value="ECO:0007669"/>
    <property type="project" value="UniProtKB-SubCell"/>
</dbReference>
<feature type="transmembrane region" description="Helical" evidence="6">
    <location>
        <begin position="36"/>
        <end position="56"/>
    </location>
</feature>
<feature type="transmembrane region" description="Helical" evidence="6">
    <location>
        <begin position="181"/>
        <end position="201"/>
    </location>
</feature>
<feature type="transmembrane region" description="Helical" evidence="6">
    <location>
        <begin position="62"/>
        <end position="82"/>
    </location>
</feature>
<feature type="transmembrane region" description="Helical" evidence="6">
    <location>
        <begin position="150"/>
        <end position="169"/>
    </location>
</feature>
<keyword evidence="5 6" id="KW-0472">Membrane</keyword>
<proteinExistence type="predicted"/>
<keyword evidence="4 6" id="KW-1133">Transmembrane helix</keyword>